<evidence type="ECO:0000256" key="2">
    <source>
        <dbReference type="ARBA" id="ARBA00009025"/>
    </source>
</evidence>
<dbReference type="Proteomes" id="UP001168528">
    <property type="component" value="Unassembled WGS sequence"/>
</dbReference>
<dbReference type="NCBIfam" id="TIGR01972">
    <property type="entry name" value="NDH_I_M"/>
    <property type="match status" value="1"/>
</dbReference>
<dbReference type="PANTHER" id="PTHR43507:SF1">
    <property type="entry name" value="NADH-UBIQUINONE OXIDOREDUCTASE CHAIN 4"/>
    <property type="match status" value="1"/>
</dbReference>
<dbReference type="GO" id="GO:0016491">
    <property type="term" value="F:oxidoreductase activity"/>
    <property type="evidence" value="ECO:0007669"/>
    <property type="project" value="UniProtKB-KW"/>
</dbReference>
<evidence type="ECO:0000256" key="5">
    <source>
        <dbReference type="ARBA" id="ARBA00023136"/>
    </source>
</evidence>
<name>A0ABT8RC20_9BACT</name>
<evidence type="ECO:0000259" key="8">
    <source>
        <dbReference type="Pfam" id="PF00361"/>
    </source>
</evidence>
<feature type="transmembrane region" description="Helical" evidence="7">
    <location>
        <begin position="477"/>
        <end position="498"/>
    </location>
</feature>
<evidence type="ECO:0000313" key="10">
    <source>
        <dbReference type="Proteomes" id="UP001168528"/>
    </source>
</evidence>
<feature type="transmembrane region" description="Helical" evidence="7">
    <location>
        <begin position="311"/>
        <end position="336"/>
    </location>
</feature>
<feature type="transmembrane region" description="Helical" evidence="7">
    <location>
        <begin position="371"/>
        <end position="392"/>
    </location>
</feature>
<accession>A0ABT8RC20</accession>
<dbReference type="InterPro" id="IPR001750">
    <property type="entry name" value="ND/Mrp_TM"/>
</dbReference>
<evidence type="ECO:0000256" key="3">
    <source>
        <dbReference type="ARBA" id="ARBA00022692"/>
    </source>
</evidence>
<sequence>MTQYLLSLLIFIPLAASVFILFIPEEKTTYFKFITLSVNLIQLLLAMVVYLHFNPALTGVSNPDSFQFVERTDWISLQLGSLGKLSIDYYVGVDGLSILLVLLSAIVLVIGAISSWNIQTKHKGYFSLYLLLSSTIIGCFVALDFFLFYLFFEFMLLPMYFLIGIWGGIRREYAAIKFFLYTLVGSIFILIVMIGLYISVIDPVETAIEMGLASERSQVTSVLVKQVQQGLATGGISSTNELVHTFDVVAMMDAANYIPGSFLHKASDVLLFGISPSLVAFLCIFIGFAVKLPVVPLHTWLPDAHVEAPTPISVLLAGILLKIGGYGFIRIAYSIFPEGALHYAWLVALLGVISIVYGACNALASHDLKRMIAYSSVSHMGFVLLGLASLTAEGISGAIFQLFSHGILSALLFLIVGVLYDRTHDKQIENYRGLASKMPVYTSVVIIAFFASLGLPGFSGFIGELFTLIGAFKSNYIAKWMAIIGMLGLVLGAAYFLWTLQRMFFGKFWTQGGESWQVQLTDLDGREKLMLVSLAILGVVFGIFPFLLFEPMAQSVGYFVDFVQQAKDINFDTQLVK</sequence>
<feature type="transmembrane region" description="Helical" evidence="7">
    <location>
        <begin position="6"/>
        <end position="23"/>
    </location>
</feature>
<feature type="transmembrane region" description="Helical" evidence="7">
    <location>
        <begin position="178"/>
        <end position="200"/>
    </location>
</feature>
<comment type="caution">
    <text evidence="9">The sequence shown here is derived from an EMBL/GenBank/DDBJ whole genome shotgun (WGS) entry which is preliminary data.</text>
</comment>
<dbReference type="EC" id="1.6.5.-" evidence="9"/>
<gene>
    <name evidence="9" type="ORF">Q0590_18650</name>
</gene>
<keyword evidence="10" id="KW-1185">Reference proteome</keyword>
<protein>
    <submittedName>
        <fullName evidence="9">NADH-quinone oxidoreductase subunit M</fullName>
        <ecNumber evidence="9">1.6.5.-</ecNumber>
    </submittedName>
</protein>
<feature type="transmembrane region" description="Helical" evidence="7">
    <location>
        <begin position="125"/>
        <end position="143"/>
    </location>
</feature>
<proteinExistence type="inferred from homology"/>
<dbReference type="PANTHER" id="PTHR43507">
    <property type="entry name" value="NADH-UBIQUINONE OXIDOREDUCTASE CHAIN 4"/>
    <property type="match status" value="1"/>
</dbReference>
<feature type="domain" description="NADH:quinone oxidoreductase/Mrp antiporter transmembrane" evidence="8">
    <location>
        <begin position="142"/>
        <end position="198"/>
    </location>
</feature>
<feature type="transmembrane region" description="Helical" evidence="7">
    <location>
        <begin position="440"/>
        <end position="462"/>
    </location>
</feature>
<feature type="domain" description="NADH:quinone oxidoreductase/Mrp antiporter transmembrane" evidence="8">
    <location>
        <begin position="276"/>
        <end position="483"/>
    </location>
</feature>
<comment type="subcellular location">
    <subcellularLocation>
        <location evidence="1">Endomembrane system</location>
        <topology evidence="1">Multi-pass membrane protein</topology>
    </subcellularLocation>
    <subcellularLocation>
        <location evidence="6">Membrane</location>
        <topology evidence="6">Multi-pass membrane protein</topology>
    </subcellularLocation>
</comment>
<reference evidence="9" key="1">
    <citation type="submission" date="2023-07" db="EMBL/GenBank/DDBJ databases">
        <title>The genome sequence of Rhodocytophaga aerolata KACC 12507.</title>
        <authorList>
            <person name="Zhang X."/>
        </authorList>
    </citation>
    <scope>NUCLEOTIDE SEQUENCE</scope>
    <source>
        <strain evidence="9">KACC 12507</strain>
    </source>
</reference>
<feature type="transmembrane region" description="Helical" evidence="7">
    <location>
        <begin position="398"/>
        <end position="420"/>
    </location>
</feature>
<feature type="transmembrane region" description="Helical" evidence="7">
    <location>
        <begin position="342"/>
        <end position="364"/>
    </location>
</feature>
<keyword evidence="5 7" id="KW-0472">Membrane</keyword>
<keyword evidence="3 6" id="KW-0812">Transmembrane</keyword>
<feature type="transmembrane region" description="Helical" evidence="7">
    <location>
        <begin position="529"/>
        <end position="549"/>
    </location>
</feature>
<feature type="transmembrane region" description="Helical" evidence="7">
    <location>
        <begin position="30"/>
        <end position="53"/>
    </location>
</feature>
<feature type="transmembrane region" description="Helical" evidence="7">
    <location>
        <begin position="269"/>
        <end position="290"/>
    </location>
</feature>
<keyword evidence="9" id="KW-0560">Oxidoreductase</keyword>
<organism evidence="9 10">
    <name type="scientific">Rhodocytophaga aerolata</name>
    <dbReference type="NCBI Taxonomy" id="455078"/>
    <lineage>
        <taxon>Bacteria</taxon>
        <taxon>Pseudomonadati</taxon>
        <taxon>Bacteroidota</taxon>
        <taxon>Cytophagia</taxon>
        <taxon>Cytophagales</taxon>
        <taxon>Rhodocytophagaceae</taxon>
        <taxon>Rhodocytophaga</taxon>
    </lineage>
</organism>
<dbReference type="RefSeq" id="WP_302039105.1">
    <property type="nucleotide sequence ID" value="NZ_JAUKPO010000011.1"/>
</dbReference>
<dbReference type="PRINTS" id="PR01437">
    <property type="entry name" value="NUOXDRDTASE4"/>
</dbReference>
<dbReference type="InterPro" id="IPR010227">
    <property type="entry name" value="NADH_Q_OxRdtase_chainM/4"/>
</dbReference>
<evidence type="ECO:0000256" key="4">
    <source>
        <dbReference type="ARBA" id="ARBA00022989"/>
    </source>
</evidence>
<evidence type="ECO:0000256" key="7">
    <source>
        <dbReference type="SAM" id="Phobius"/>
    </source>
</evidence>
<dbReference type="EMBL" id="JAUKPO010000011">
    <property type="protein sequence ID" value="MDO1448302.1"/>
    <property type="molecule type" value="Genomic_DNA"/>
</dbReference>
<comment type="similarity">
    <text evidence="2">Belongs to the complex I subunit 4 family.</text>
</comment>
<dbReference type="InterPro" id="IPR003918">
    <property type="entry name" value="NADH_UbQ_OxRdtase"/>
</dbReference>
<evidence type="ECO:0000256" key="6">
    <source>
        <dbReference type="RuleBase" id="RU000320"/>
    </source>
</evidence>
<evidence type="ECO:0000256" key="1">
    <source>
        <dbReference type="ARBA" id="ARBA00004127"/>
    </source>
</evidence>
<feature type="transmembrane region" description="Helical" evidence="7">
    <location>
        <begin position="89"/>
        <end position="113"/>
    </location>
</feature>
<dbReference type="Pfam" id="PF00361">
    <property type="entry name" value="Proton_antipo_M"/>
    <property type="match status" value="2"/>
</dbReference>
<evidence type="ECO:0000313" key="9">
    <source>
        <dbReference type="EMBL" id="MDO1448302.1"/>
    </source>
</evidence>
<feature type="transmembrane region" description="Helical" evidence="7">
    <location>
        <begin position="149"/>
        <end position="166"/>
    </location>
</feature>
<keyword evidence="4 7" id="KW-1133">Transmembrane helix</keyword>